<evidence type="ECO:0000313" key="1">
    <source>
        <dbReference type="EMBL" id="KAK1142524.1"/>
    </source>
</evidence>
<reference evidence="1 2" key="1">
    <citation type="journal article" date="2023" name="ACS Omega">
        <title>Identification of the Neoaspergillic Acid Biosynthesis Gene Cluster by Establishing an In Vitro CRISPR-Ribonucleoprotein Genetic System in Aspergillus melleus.</title>
        <authorList>
            <person name="Yuan B."/>
            <person name="Grau M.F."/>
            <person name="Murata R.M."/>
            <person name="Torok T."/>
            <person name="Venkateswaran K."/>
            <person name="Stajich J.E."/>
            <person name="Wang C.C.C."/>
        </authorList>
    </citation>
    <scope>NUCLEOTIDE SEQUENCE [LARGE SCALE GENOMIC DNA]</scope>
    <source>
        <strain evidence="1 2">IMV 1140</strain>
    </source>
</reference>
<dbReference type="Proteomes" id="UP001177260">
    <property type="component" value="Unassembled WGS sequence"/>
</dbReference>
<evidence type="ECO:0000313" key="2">
    <source>
        <dbReference type="Proteomes" id="UP001177260"/>
    </source>
</evidence>
<protein>
    <submittedName>
        <fullName evidence="1">Uncharacterized protein</fullName>
    </submittedName>
</protein>
<name>A0ACC3AXP8_9EURO</name>
<keyword evidence="2" id="KW-1185">Reference proteome</keyword>
<comment type="caution">
    <text evidence="1">The sequence shown here is derived from an EMBL/GenBank/DDBJ whole genome shotgun (WGS) entry which is preliminary data.</text>
</comment>
<gene>
    <name evidence="1" type="ORF">N8T08_007498</name>
</gene>
<proteinExistence type="predicted"/>
<organism evidence="1 2">
    <name type="scientific">Aspergillus melleus</name>
    <dbReference type="NCBI Taxonomy" id="138277"/>
    <lineage>
        <taxon>Eukaryota</taxon>
        <taxon>Fungi</taxon>
        <taxon>Dikarya</taxon>
        <taxon>Ascomycota</taxon>
        <taxon>Pezizomycotina</taxon>
        <taxon>Eurotiomycetes</taxon>
        <taxon>Eurotiomycetidae</taxon>
        <taxon>Eurotiales</taxon>
        <taxon>Aspergillaceae</taxon>
        <taxon>Aspergillus</taxon>
        <taxon>Aspergillus subgen. Circumdati</taxon>
    </lineage>
</organism>
<sequence>MRSSIACARCRRSKIKCVNSGIDTTCRACESSGRDCVYPTPAIGVGGGSAKRDIATMGDGEDRNGDWDSPKRHRSRKAVGVSSSAAKDAAKASLDALDASVLTVKVWEAVFDLFQSHYAALLPFLHPATFMDQIRQLSQATSSTHPSSTSTATIAVPGAVAPSTLPDHTRDAAQSPPVPKPEPNPLIPLGVLALTARFHPQLVAFHSPSSPGNPSNPLAASEFYATALRSRLAGIDGASLAMPDLTRVQALLILALHEWGMCRGKSAWLYVGMAIRLSQAMGLPFELENDVFARETPRSPALKAEAELFGVVRRPTEPKEQTSDDIIAQETKRRTFWACFLLDRCLSSGKYRPRMIRVKELGIQLPSDNAFAFGERVRTSCISEPVVRRPQSFGAQGVQIPSIRQSLGGFSDDKLPNNGPQDAKSWSPISRRKDSSEDEIDRWEIGAEESVLSRVIRVIRIWGSIAKWSCAGGRRTEQLPPWHPESRFHKLRLMLGEFQDGLSRNLQYSPRNTDTHIMYKNKLASYTVMHVVYFLSVIVLHRAYVPFLPVRCSEPVGPLDEPLFPADKSPMDGFWRESARELFAAARQMMDLVSTCQDRGVLVENPLVGFAVYNAAFVGIYAAHFPHMDLECALAPKPTSPGDRNHQGQAQSRKALDVLRDMRTRLKMARGWFRTLNRLHSYFSKVKRDFRRHSRRLDMMPELVDGHVNGVRPVRDGGAGGGLEEFKLLEKLFLDFGSIEDQLPDGAAEEDAAAIASDRATNLSDAGSNAVRSETGEAGEPPVDGAGGRRESWIPVNSPGMPLPGPDGERRPSLPLPPGRSLQPQSPFSLPALQNHPEGGIYNNPSPTLPSIGPAGSYPPTTAGAPAPAQYGGSVPPPPTNRLQPINSWLTSRPQPPAPYSQSLPPINPTGSHGLPLLPPPGAVGHPGASPPVTVDGFESVTSNGMWSTSLGGDDVLAFLDGCEYDQLAGLVPSEVGIPAGWLSTVWAEFAR</sequence>
<dbReference type="EMBL" id="JAOPJF010000049">
    <property type="protein sequence ID" value="KAK1142524.1"/>
    <property type="molecule type" value="Genomic_DNA"/>
</dbReference>
<accession>A0ACC3AXP8</accession>